<name>A0A8H6SVW1_9AGAR</name>
<gene>
    <name evidence="2" type="ORF">MIND_00511100</name>
</gene>
<proteinExistence type="predicted"/>
<reference evidence="2" key="1">
    <citation type="submission" date="2020-05" db="EMBL/GenBank/DDBJ databases">
        <title>Mycena genomes resolve the evolution of fungal bioluminescence.</title>
        <authorList>
            <person name="Tsai I.J."/>
        </authorList>
    </citation>
    <scope>NUCLEOTIDE SEQUENCE</scope>
    <source>
        <strain evidence="2">171206Taipei</strain>
    </source>
</reference>
<dbReference type="OrthoDB" id="2872911at2759"/>
<keyword evidence="3" id="KW-1185">Reference proteome</keyword>
<evidence type="ECO:0000313" key="2">
    <source>
        <dbReference type="EMBL" id="KAF7307175.1"/>
    </source>
</evidence>
<comment type="caution">
    <text evidence="2">The sequence shown here is derived from an EMBL/GenBank/DDBJ whole genome shotgun (WGS) entry which is preliminary data.</text>
</comment>
<accession>A0A8H6SVW1</accession>
<evidence type="ECO:0000313" key="3">
    <source>
        <dbReference type="Proteomes" id="UP000636479"/>
    </source>
</evidence>
<feature type="compositionally biased region" description="Acidic residues" evidence="1">
    <location>
        <begin position="323"/>
        <end position="335"/>
    </location>
</feature>
<sequence length="384" mass="43301">MSMNLAVQSRGYRYPNKSDKYKYRPNLLNSILKDFRRLANYCTTLHIYLTFNPSLWTVDQQDVQRVLQRLTNLRGVTIRSYFIDSTSQTPKDFNATVIQWLLDHITPVHGKFQLLEYGECGITPALLKRSLATAAARLVLDRVEVFDDVDDKPTKFLPSTSTRPTKLNITKSPHICALLAQSSLATYLEDVSELVQAAITLESQLAPCLLMAPTLQRLHCYFNEEFGPVSSFPTSLPHLRELVFGVPRLSYALPAVVVRLLAHGGLPSLITLKIRLRVAPKSPEKSDRLFRAQNTLYKEFDAALVIHPTLKAVEFSFSSQAQGDDDSEADEDGDERDPRIPRDLEMPVVTHCVTSRLPRTCAKGLLVVDGNDSWDGRYSWFTTA</sequence>
<evidence type="ECO:0000256" key="1">
    <source>
        <dbReference type="SAM" id="MobiDB-lite"/>
    </source>
</evidence>
<dbReference type="AlphaFoldDB" id="A0A8H6SVW1"/>
<dbReference type="GeneID" id="59344418"/>
<dbReference type="Proteomes" id="UP000636479">
    <property type="component" value="Unassembled WGS sequence"/>
</dbReference>
<feature type="region of interest" description="Disordered" evidence="1">
    <location>
        <begin position="318"/>
        <end position="341"/>
    </location>
</feature>
<organism evidence="2 3">
    <name type="scientific">Mycena indigotica</name>
    <dbReference type="NCBI Taxonomy" id="2126181"/>
    <lineage>
        <taxon>Eukaryota</taxon>
        <taxon>Fungi</taxon>
        <taxon>Dikarya</taxon>
        <taxon>Basidiomycota</taxon>
        <taxon>Agaricomycotina</taxon>
        <taxon>Agaricomycetes</taxon>
        <taxon>Agaricomycetidae</taxon>
        <taxon>Agaricales</taxon>
        <taxon>Marasmiineae</taxon>
        <taxon>Mycenaceae</taxon>
        <taxon>Mycena</taxon>
    </lineage>
</organism>
<protein>
    <submittedName>
        <fullName evidence="2">Uncharacterized protein</fullName>
    </submittedName>
</protein>
<dbReference type="EMBL" id="JACAZF010000004">
    <property type="protein sequence ID" value="KAF7307175.1"/>
    <property type="molecule type" value="Genomic_DNA"/>
</dbReference>
<dbReference type="RefSeq" id="XP_037222194.1">
    <property type="nucleotide sequence ID" value="XM_037361902.1"/>
</dbReference>